<dbReference type="AlphaFoldDB" id="X1TYL9"/>
<reference evidence="1" key="1">
    <citation type="journal article" date="2014" name="Front. Microbiol.">
        <title>High frequency of phylogenetically diverse reductive dehalogenase-homologous genes in deep subseafloor sedimentary metagenomes.</title>
        <authorList>
            <person name="Kawai M."/>
            <person name="Futagami T."/>
            <person name="Toyoda A."/>
            <person name="Takaki Y."/>
            <person name="Nishi S."/>
            <person name="Hori S."/>
            <person name="Arai W."/>
            <person name="Tsubouchi T."/>
            <person name="Morono Y."/>
            <person name="Uchiyama I."/>
            <person name="Ito T."/>
            <person name="Fujiyama A."/>
            <person name="Inagaki F."/>
            <person name="Takami H."/>
        </authorList>
    </citation>
    <scope>NUCLEOTIDE SEQUENCE</scope>
    <source>
        <strain evidence="1">Expedition CK06-06</strain>
    </source>
</reference>
<accession>X1TYL9</accession>
<evidence type="ECO:0000313" key="1">
    <source>
        <dbReference type="EMBL" id="GAI92655.1"/>
    </source>
</evidence>
<protein>
    <submittedName>
        <fullName evidence="1">Uncharacterized protein</fullName>
    </submittedName>
</protein>
<proteinExistence type="predicted"/>
<dbReference type="EMBL" id="BARW01019207">
    <property type="protein sequence ID" value="GAI92655.1"/>
    <property type="molecule type" value="Genomic_DNA"/>
</dbReference>
<gene>
    <name evidence="1" type="ORF">S12H4_32723</name>
</gene>
<comment type="caution">
    <text evidence="1">The sequence shown here is derived from an EMBL/GenBank/DDBJ whole genome shotgun (WGS) entry which is preliminary data.</text>
</comment>
<organism evidence="1">
    <name type="scientific">marine sediment metagenome</name>
    <dbReference type="NCBI Taxonomy" id="412755"/>
    <lineage>
        <taxon>unclassified sequences</taxon>
        <taxon>metagenomes</taxon>
        <taxon>ecological metagenomes</taxon>
    </lineage>
</organism>
<feature type="non-terminal residue" evidence="1">
    <location>
        <position position="94"/>
    </location>
</feature>
<name>X1TYL9_9ZZZZ</name>
<sequence length="94" mass="10678">MPVLAADTDENAGGSIFSDLPIEVHGFYETRSGTRLRKDKYEKDVSIMEDRLQLDLSSYPDWGDLKVKGDVLADWAAERADFDLREANIFLRPN</sequence>